<evidence type="ECO:0000256" key="7">
    <source>
        <dbReference type="ARBA" id="ARBA00022679"/>
    </source>
</evidence>
<dbReference type="PANTHER" id="PTHR32125">
    <property type="entry name" value="2-C-METHYL-D-ERYTHRITOL 4-PHOSPHATE CYTIDYLYLTRANSFERASE, CHLOROPLASTIC"/>
    <property type="match status" value="1"/>
</dbReference>
<dbReference type="InterPro" id="IPR003526">
    <property type="entry name" value="MECDP_synthase"/>
</dbReference>
<comment type="pathway">
    <text evidence="3">Isoprenoid biosynthesis; isopentenyl diphosphate biosynthesis via DXP pathway; isopentenyl diphosphate from 1-deoxy-D-xylulose 5-phosphate: step 4/6.</text>
</comment>
<sequence>MNHSNKIAVIIPAAGASSRFGGLMPKQFSRLGDETVLEKSVNLFLGISSVNQVVIAVNQNEDLIKSQSFYQDPRIKIVAGGSTRSESVFNAMAEVDESVEIVAIHDAARPWLKKIHFKDLLSHLANDQSIEGVFPVILATDSLRMKQGVDFIPVERENFFHVQTPQIFYHDSLKLALDKLQQKGLHMSDESQAMEHAGFKVLAVPGERSNIKITYFEDLTHHIGTDLRIGRGVDFHQFQPGDGLTLGNVFIDCKLSIVAHSDGDIILHAISDALLGAAGLR</sequence>
<keyword evidence="9" id="KW-0479">Metal-binding</keyword>
<dbReference type="GO" id="GO:0016114">
    <property type="term" value="P:terpenoid biosynthetic process"/>
    <property type="evidence" value="ECO:0007669"/>
    <property type="project" value="InterPro"/>
</dbReference>
<dbReference type="Gene3D" id="3.90.550.10">
    <property type="entry name" value="Spore Coat Polysaccharide Biosynthesis Protein SpsA, Chain A"/>
    <property type="match status" value="1"/>
</dbReference>
<dbReference type="GO" id="GO:0050518">
    <property type="term" value="F:2-C-methyl-D-erythritol 4-phosphate cytidylyltransferase activity"/>
    <property type="evidence" value="ECO:0007669"/>
    <property type="project" value="InterPro"/>
</dbReference>
<evidence type="ECO:0000259" key="13">
    <source>
        <dbReference type="Pfam" id="PF02542"/>
    </source>
</evidence>
<keyword evidence="8 14" id="KW-0548">Nucleotidyltransferase</keyword>
<evidence type="ECO:0000256" key="2">
    <source>
        <dbReference type="ARBA" id="ARBA00001968"/>
    </source>
</evidence>
<evidence type="ECO:0000256" key="4">
    <source>
        <dbReference type="ARBA" id="ARBA00008480"/>
    </source>
</evidence>
<dbReference type="AlphaFoldDB" id="A0A520LSB2"/>
<evidence type="ECO:0000313" key="14">
    <source>
        <dbReference type="EMBL" id="RZO11881.1"/>
    </source>
</evidence>
<evidence type="ECO:0000256" key="8">
    <source>
        <dbReference type="ARBA" id="ARBA00022695"/>
    </source>
</evidence>
<dbReference type="CDD" id="cd02516">
    <property type="entry name" value="CDP-ME_synthetase"/>
    <property type="match status" value="1"/>
</dbReference>
<dbReference type="SUPFAM" id="SSF53448">
    <property type="entry name" value="Nucleotide-diphospho-sugar transferases"/>
    <property type="match status" value="1"/>
</dbReference>
<dbReference type="InterPro" id="IPR020555">
    <property type="entry name" value="MECDP_synthase_CS"/>
</dbReference>
<evidence type="ECO:0000256" key="3">
    <source>
        <dbReference type="ARBA" id="ARBA00004709"/>
    </source>
</evidence>
<dbReference type="GO" id="GO:0019288">
    <property type="term" value="P:isopentenyl diphosphate biosynthetic process, methylerythritol 4-phosphate pathway"/>
    <property type="evidence" value="ECO:0007669"/>
    <property type="project" value="UniProtKB-UniPathway"/>
</dbReference>
<feature type="domain" description="2-C-methyl-D-erythritol 2,4-cyclodiphosphate synthase" evidence="13">
    <location>
        <begin position="227"/>
        <end position="280"/>
    </location>
</feature>
<reference evidence="14 15" key="1">
    <citation type="submission" date="2019-02" db="EMBL/GenBank/DDBJ databases">
        <title>Prokaryotic population dynamics and viral predation in marine succession experiment using metagenomics: the confinement effect.</title>
        <authorList>
            <person name="Haro-Moreno J.M."/>
            <person name="Rodriguez-Valera F."/>
            <person name="Lopez-Perez M."/>
        </authorList>
    </citation>
    <scope>NUCLEOTIDE SEQUENCE [LARGE SCALE GENOMIC DNA]</scope>
    <source>
        <strain evidence="14">MED-G168</strain>
    </source>
</reference>
<dbReference type="SUPFAM" id="SSF69765">
    <property type="entry name" value="IpsF-like"/>
    <property type="match status" value="1"/>
</dbReference>
<evidence type="ECO:0000313" key="15">
    <source>
        <dbReference type="Proteomes" id="UP000319023"/>
    </source>
</evidence>
<feature type="non-terminal residue" evidence="14">
    <location>
        <position position="281"/>
    </location>
</feature>
<evidence type="ECO:0000256" key="12">
    <source>
        <dbReference type="ARBA" id="ARBA00023268"/>
    </source>
</evidence>
<dbReference type="EMBL" id="SHBN01000026">
    <property type="protein sequence ID" value="RZO11881.1"/>
    <property type="molecule type" value="Genomic_DNA"/>
</dbReference>
<dbReference type="Proteomes" id="UP000319023">
    <property type="component" value="Unassembled WGS sequence"/>
</dbReference>
<dbReference type="PROSITE" id="PS01350">
    <property type="entry name" value="ISPF"/>
    <property type="match status" value="1"/>
</dbReference>
<comment type="similarity">
    <text evidence="4">Belongs to the IspF family.</text>
</comment>
<dbReference type="UniPathway" id="UPA00056">
    <property type="reaction ID" value="UER00095"/>
</dbReference>
<dbReference type="InterPro" id="IPR029044">
    <property type="entry name" value="Nucleotide-diphossugar_trans"/>
</dbReference>
<evidence type="ECO:0000256" key="11">
    <source>
        <dbReference type="ARBA" id="ARBA00023239"/>
    </source>
</evidence>
<evidence type="ECO:0000256" key="1">
    <source>
        <dbReference type="ARBA" id="ARBA00000200"/>
    </source>
</evidence>
<evidence type="ECO:0000256" key="6">
    <source>
        <dbReference type="ARBA" id="ARBA00012579"/>
    </source>
</evidence>
<dbReference type="NCBIfam" id="TIGR00453">
    <property type="entry name" value="ispD"/>
    <property type="match status" value="1"/>
</dbReference>
<dbReference type="Pfam" id="PF01128">
    <property type="entry name" value="IspD"/>
    <property type="match status" value="1"/>
</dbReference>
<comment type="catalytic activity">
    <reaction evidence="1">
        <text>4-CDP-2-C-methyl-D-erythritol 2-phosphate = 2-C-methyl-D-erythritol 2,4-cyclic diphosphate + CMP</text>
        <dbReference type="Rhea" id="RHEA:23864"/>
        <dbReference type="ChEBI" id="CHEBI:57919"/>
        <dbReference type="ChEBI" id="CHEBI:58483"/>
        <dbReference type="ChEBI" id="CHEBI:60377"/>
        <dbReference type="EC" id="4.6.1.12"/>
    </reaction>
</comment>
<keyword evidence="12" id="KW-0511">Multifunctional enzyme</keyword>
<dbReference type="Gene3D" id="3.30.1330.50">
    <property type="entry name" value="2-C-methyl-D-erythritol 2,4-cyclodiphosphate synthase"/>
    <property type="match status" value="1"/>
</dbReference>
<dbReference type="GO" id="GO:0046872">
    <property type="term" value="F:metal ion binding"/>
    <property type="evidence" value="ECO:0007669"/>
    <property type="project" value="UniProtKB-KW"/>
</dbReference>
<keyword evidence="10" id="KW-0414">Isoprene biosynthesis</keyword>
<protein>
    <recommendedName>
        <fullName evidence="6">2-C-methyl-D-erythritol 2,4-cyclodiphosphate synthase</fullName>
        <ecNumber evidence="6">4.6.1.12</ecNumber>
    </recommendedName>
</protein>
<dbReference type="EC" id="4.6.1.12" evidence="6"/>
<evidence type="ECO:0000256" key="9">
    <source>
        <dbReference type="ARBA" id="ARBA00022723"/>
    </source>
</evidence>
<keyword evidence="7 14" id="KW-0808">Transferase</keyword>
<proteinExistence type="inferred from homology"/>
<organism evidence="14 15">
    <name type="scientific">SAR86 cluster bacterium</name>
    <dbReference type="NCBI Taxonomy" id="2030880"/>
    <lineage>
        <taxon>Bacteria</taxon>
        <taxon>Pseudomonadati</taxon>
        <taxon>Pseudomonadota</taxon>
        <taxon>Gammaproteobacteria</taxon>
        <taxon>SAR86 cluster</taxon>
    </lineage>
</organism>
<dbReference type="InterPro" id="IPR050088">
    <property type="entry name" value="IspD/TarI_cytidylyltransf_bact"/>
</dbReference>
<dbReference type="InterPro" id="IPR001228">
    <property type="entry name" value="IspD"/>
</dbReference>
<dbReference type="PANTHER" id="PTHR32125:SF4">
    <property type="entry name" value="2-C-METHYL-D-ERYTHRITOL 4-PHOSPHATE CYTIDYLYLTRANSFERASE, CHLOROPLASTIC"/>
    <property type="match status" value="1"/>
</dbReference>
<name>A0A520LSB2_9GAMM</name>
<evidence type="ECO:0000256" key="5">
    <source>
        <dbReference type="ARBA" id="ARBA00011233"/>
    </source>
</evidence>
<dbReference type="InterPro" id="IPR034683">
    <property type="entry name" value="IspD/TarI"/>
</dbReference>
<evidence type="ECO:0000256" key="10">
    <source>
        <dbReference type="ARBA" id="ARBA00023229"/>
    </source>
</evidence>
<gene>
    <name evidence="14" type="primary">ispD</name>
    <name evidence="14" type="ORF">EVB01_01800</name>
</gene>
<comment type="caution">
    <text evidence="14">The sequence shown here is derived from an EMBL/GenBank/DDBJ whole genome shotgun (WGS) entry which is preliminary data.</text>
</comment>
<dbReference type="InterPro" id="IPR036571">
    <property type="entry name" value="MECDP_synthase_sf"/>
</dbReference>
<comment type="cofactor">
    <cofactor evidence="2">
        <name>a divalent metal cation</name>
        <dbReference type="ChEBI" id="CHEBI:60240"/>
    </cofactor>
</comment>
<dbReference type="GO" id="GO:0008685">
    <property type="term" value="F:2-C-methyl-D-erythritol 2,4-cyclodiphosphate synthase activity"/>
    <property type="evidence" value="ECO:0007669"/>
    <property type="project" value="UniProtKB-EC"/>
</dbReference>
<dbReference type="Pfam" id="PF02542">
    <property type="entry name" value="YgbB"/>
    <property type="match status" value="1"/>
</dbReference>
<comment type="subunit">
    <text evidence="5">Homotrimer.</text>
</comment>
<accession>A0A520LSB2</accession>
<keyword evidence="11" id="KW-0456">Lyase</keyword>